<dbReference type="InterPro" id="IPR036388">
    <property type="entry name" value="WH-like_DNA-bd_sf"/>
</dbReference>
<protein>
    <submittedName>
        <fullName evidence="4">DNA-processing protein DprA</fullName>
    </submittedName>
</protein>
<sequence length="364" mass="38414">MGGTEIRRLLESFGSIDQAVSARPAELRRAGLADETIDGLHHPDTARIDADLEWLARPGRDLLTWDDPRYPALLRETSGPPPGLWTVGNVDLLWQPQLAVVGSRNPTAGGLENARAFGRALARAGFTLTSGMAAGIDSAAHQAALDVGGGTVAVLGTGPDVVYPAQNRRLAARIAADGVLVSGFPPGTTAHRRHFPARNRIISGLSLGVLVVEAALNSGSLITARLGAEQGREVFALPGSIHNPLAKGCHRLIREGAKLVETDAEILQELAPMAGRLADSLRAELNTPSTAGLESEDDGPKIGDDPEYRKLWDSLGHDPLPMDTIIRSSGLTAKAVSAMLLLLELKGQVEAHPGGAFSRKTRGR</sequence>
<dbReference type="SUPFAM" id="SSF102405">
    <property type="entry name" value="MCP/YpsA-like"/>
    <property type="match status" value="1"/>
</dbReference>
<dbReference type="GO" id="GO:0009294">
    <property type="term" value="P:DNA-mediated transformation"/>
    <property type="evidence" value="ECO:0007669"/>
    <property type="project" value="InterPro"/>
</dbReference>
<dbReference type="NCBIfam" id="TIGR00732">
    <property type="entry name" value="dprA"/>
    <property type="match status" value="1"/>
</dbReference>
<comment type="similarity">
    <text evidence="1">Belongs to the DprA/Smf family.</text>
</comment>
<dbReference type="Pfam" id="PF17782">
    <property type="entry name" value="WHD_DprA"/>
    <property type="match status" value="1"/>
</dbReference>
<dbReference type="InterPro" id="IPR003488">
    <property type="entry name" value="DprA"/>
</dbReference>
<feature type="domain" description="Smf/DprA SLOG" evidence="2">
    <location>
        <begin position="62"/>
        <end position="270"/>
    </location>
</feature>
<dbReference type="Gene3D" id="3.40.50.450">
    <property type="match status" value="1"/>
</dbReference>
<feature type="domain" description="DprA winged helix" evidence="3">
    <location>
        <begin position="300"/>
        <end position="355"/>
    </location>
</feature>
<comment type="caution">
    <text evidence="4">The sequence shown here is derived from an EMBL/GenBank/DDBJ whole genome shotgun (WGS) entry which is preliminary data.</text>
</comment>
<evidence type="ECO:0000313" key="5">
    <source>
        <dbReference type="Proteomes" id="UP001359886"/>
    </source>
</evidence>
<proteinExistence type="inferred from homology"/>
<reference evidence="4 5" key="1">
    <citation type="submission" date="2024-02" db="EMBL/GenBank/DDBJ databases">
        <title>A novel Wenzhouxiangellaceae bacterium, isolated from coastal sediments.</title>
        <authorList>
            <person name="Du Z.-J."/>
            <person name="Ye Y.-Q."/>
            <person name="Zhang X.-Y."/>
        </authorList>
    </citation>
    <scope>NUCLEOTIDE SEQUENCE [LARGE SCALE GENOMIC DNA]</scope>
    <source>
        <strain evidence="4 5">CH-27</strain>
    </source>
</reference>
<evidence type="ECO:0000259" key="3">
    <source>
        <dbReference type="Pfam" id="PF17782"/>
    </source>
</evidence>
<dbReference type="InterPro" id="IPR041614">
    <property type="entry name" value="DprA_WH"/>
</dbReference>
<accession>A0AAW9RKM6</accession>
<dbReference type="InterPro" id="IPR057666">
    <property type="entry name" value="DrpA_SLOG"/>
</dbReference>
<dbReference type="AlphaFoldDB" id="A0AAW9RKM6"/>
<dbReference type="Proteomes" id="UP001359886">
    <property type="component" value="Unassembled WGS sequence"/>
</dbReference>
<name>A0AAW9RKM6_9GAMM</name>
<dbReference type="PANTHER" id="PTHR43022">
    <property type="entry name" value="PROTEIN SMF"/>
    <property type="match status" value="1"/>
</dbReference>
<keyword evidence="5" id="KW-1185">Reference proteome</keyword>
<organism evidence="4 5">
    <name type="scientific">Elongatibacter sediminis</name>
    <dbReference type="NCBI Taxonomy" id="3119006"/>
    <lineage>
        <taxon>Bacteria</taxon>
        <taxon>Pseudomonadati</taxon>
        <taxon>Pseudomonadota</taxon>
        <taxon>Gammaproteobacteria</taxon>
        <taxon>Chromatiales</taxon>
        <taxon>Wenzhouxiangellaceae</taxon>
        <taxon>Elongatibacter</taxon>
    </lineage>
</organism>
<dbReference type="Gene3D" id="1.10.10.10">
    <property type="entry name" value="Winged helix-like DNA-binding domain superfamily/Winged helix DNA-binding domain"/>
    <property type="match status" value="1"/>
</dbReference>
<dbReference type="RefSeq" id="WP_354696862.1">
    <property type="nucleotide sequence ID" value="NZ_JAZHOG010000015.1"/>
</dbReference>
<evidence type="ECO:0000256" key="1">
    <source>
        <dbReference type="ARBA" id="ARBA00006525"/>
    </source>
</evidence>
<evidence type="ECO:0000313" key="4">
    <source>
        <dbReference type="EMBL" id="MEJ8569539.1"/>
    </source>
</evidence>
<dbReference type="EMBL" id="JAZHOG010000015">
    <property type="protein sequence ID" value="MEJ8569539.1"/>
    <property type="molecule type" value="Genomic_DNA"/>
</dbReference>
<evidence type="ECO:0000259" key="2">
    <source>
        <dbReference type="Pfam" id="PF02481"/>
    </source>
</evidence>
<dbReference type="PANTHER" id="PTHR43022:SF1">
    <property type="entry name" value="PROTEIN SMF"/>
    <property type="match status" value="1"/>
</dbReference>
<gene>
    <name evidence="4" type="primary">dprA</name>
    <name evidence="4" type="ORF">V3330_18070</name>
</gene>
<dbReference type="Pfam" id="PF02481">
    <property type="entry name" value="DNA_processg_A"/>
    <property type="match status" value="1"/>
</dbReference>